<reference evidence="1 2" key="1">
    <citation type="submission" date="2020-08" db="EMBL/GenBank/DDBJ databases">
        <title>Genomic Encyclopedia of Type Strains, Phase III (KMG-III): the genomes of soil and plant-associated and newly described type strains.</title>
        <authorList>
            <person name="Whitman W."/>
        </authorList>
    </citation>
    <scope>NUCLEOTIDE SEQUENCE [LARGE SCALE GENOMIC DNA]</scope>
    <source>
        <strain evidence="1 2">CECT 5862</strain>
    </source>
</reference>
<accession>A0A7W5ATG1</accession>
<evidence type="ECO:0000313" key="1">
    <source>
        <dbReference type="EMBL" id="MBB3108368.1"/>
    </source>
</evidence>
<dbReference type="InterPro" id="IPR014967">
    <property type="entry name" value="Uncharacterised_YugN-like"/>
</dbReference>
<protein>
    <submittedName>
        <fullName evidence="1">Shikimate kinase</fullName>
    </submittedName>
</protein>
<dbReference type="EMBL" id="JACHXK010000001">
    <property type="protein sequence ID" value="MBB3108368.1"/>
    <property type="molecule type" value="Genomic_DNA"/>
</dbReference>
<evidence type="ECO:0000313" key="2">
    <source>
        <dbReference type="Proteomes" id="UP000570361"/>
    </source>
</evidence>
<name>A0A7W5ATG1_9BACL</name>
<organism evidence="1 2">
    <name type="scientific">Paenibacillus phyllosphaerae</name>
    <dbReference type="NCBI Taxonomy" id="274593"/>
    <lineage>
        <taxon>Bacteria</taxon>
        <taxon>Bacillati</taxon>
        <taxon>Bacillota</taxon>
        <taxon>Bacilli</taxon>
        <taxon>Bacillales</taxon>
        <taxon>Paenibacillaceae</taxon>
        <taxon>Paenibacillus</taxon>
    </lineage>
</organism>
<comment type="caution">
    <text evidence="1">The sequence shown here is derived from an EMBL/GenBank/DDBJ whole genome shotgun (WGS) entry which is preliminary data.</text>
</comment>
<dbReference type="SUPFAM" id="SSF160755">
    <property type="entry name" value="YugN-like"/>
    <property type="match status" value="1"/>
</dbReference>
<dbReference type="Proteomes" id="UP000570361">
    <property type="component" value="Unassembled WGS sequence"/>
</dbReference>
<keyword evidence="2" id="KW-1185">Reference proteome</keyword>
<dbReference type="InterPro" id="IPR036491">
    <property type="entry name" value="YugN-like_sf"/>
</dbReference>
<keyword evidence="1" id="KW-0418">Kinase</keyword>
<dbReference type="GO" id="GO:0016301">
    <property type="term" value="F:kinase activity"/>
    <property type="evidence" value="ECO:0007669"/>
    <property type="project" value="UniProtKB-KW"/>
</dbReference>
<proteinExistence type="predicted"/>
<gene>
    <name evidence="1" type="ORF">FHS18_000396</name>
</gene>
<sequence length="137" mass="15645">MIPLTSKLESSEKEFNVLKQELEEEQFSIGGDWTYEHGMFDRALDEANKVWLRIPFEVVSGSVDGEADENDAKIRIGQPFVLKHLYEEGIDHGQSSPVFGALFNQFQTPTDPDAKIEPKWVDKAKQVLSQVEQRIIH</sequence>
<keyword evidence="1" id="KW-0808">Transferase</keyword>
<dbReference type="AlphaFoldDB" id="A0A7W5ATG1"/>
<dbReference type="Gene3D" id="3.30.310.100">
    <property type="entry name" value="YugN-like"/>
    <property type="match status" value="1"/>
</dbReference>
<dbReference type="RefSeq" id="WP_183596339.1">
    <property type="nucleotide sequence ID" value="NZ_JACHXK010000001.1"/>
</dbReference>
<dbReference type="Pfam" id="PF08868">
    <property type="entry name" value="YugN"/>
    <property type="match status" value="1"/>
</dbReference>